<dbReference type="InParanoid" id="J0L917"/>
<feature type="compositionally biased region" description="Acidic residues" evidence="1">
    <location>
        <begin position="87"/>
        <end position="96"/>
    </location>
</feature>
<proteinExistence type="predicted"/>
<reference evidence="3" key="1">
    <citation type="journal article" date="2012" name="Science">
        <title>The Paleozoic origin of enzymatic lignin decomposition reconstructed from 31 fungal genomes.</title>
        <authorList>
            <person name="Floudas D."/>
            <person name="Binder M."/>
            <person name="Riley R."/>
            <person name="Barry K."/>
            <person name="Blanchette R.A."/>
            <person name="Henrissat B."/>
            <person name="Martinez A.T."/>
            <person name="Otillar R."/>
            <person name="Spatafora J.W."/>
            <person name="Yadav J.S."/>
            <person name="Aerts A."/>
            <person name="Benoit I."/>
            <person name="Boyd A."/>
            <person name="Carlson A."/>
            <person name="Copeland A."/>
            <person name="Coutinho P.M."/>
            <person name="de Vries R.P."/>
            <person name="Ferreira P."/>
            <person name="Findley K."/>
            <person name="Foster B."/>
            <person name="Gaskell J."/>
            <person name="Glotzer D."/>
            <person name="Gorecki P."/>
            <person name="Heitman J."/>
            <person name="Hesse C."/>
            <person name="Hori C."/>
            <person name="Igarashi K."/>
            <person name="Jurgens J.A."/>
            <person name="Kallen N."/>
            <person name="Kersten P."/>
            <person name="Kohler A."/>
            <person name="Kuees U."/>
            <person name="Kumar T.K.A."/>
            <person name="Kuo A."/>
            <person name="LaButti K."/>
            <person name="Larrondo L.F."/>
            <person name="Lindquist E."/>
            <person name="Ling A."/>
            <person name="Lombard V."/>
            <person name="Lucas S."/>
            <person name="Lundell T."/>
            <person name="Martin R."/>
            <person name="McLaughlin D.J."/>
            <person name="Morgenstern I."/>
            <person name="Morin E."/>
            <person name="Murat C."/>
            <person name="Nagy L.G."/>
            <person name="Nolan M."/>
            <person name="Ohm R.A."/>
            <person name="Patyshakuliyeva A."/>
            <person name="Rokas A."/>
            <person name="Ruiz-Duenas F.J."/>
            <person name="Sabat G."/>
            <person name="Salamov A."/>
            <person name="Samejima M."/>
            <person name="Schmutz J."/>
            <person name="Slot J.C."/>
            <person name="St John F."/>
            <person name="Stenlid J."/>
            <person name="Sun H."/>
            <person name="Sun S."/>
            <person name="Syed K."/>
            <person name="Tsang A."/>
            <person name="Wiebenga A."/>
            <person name="Young D."/>
            <person name="Pisabarro A."/>
            <person name="Eastwood D.C."/>
            <person name="Martin F."/>
            <person name="Cullen D."/>
            <person name="Grigoriev I.V."/>
            <person name="Hibbett D.S."/>
        </authorList>
    </citation>
    <scope>NUCLEOTIDE SEQUENCE [LARGE SCALE GENOMIC DNA]</scope>
    <source>
        <strain evidence="3">TFB10046</strain>
    </source>
</reference>
<gene>
    <name evidence="2" type="ORF">AURDEDRAFT_178033</name>
</gene>
<evidence type="ECO:0000313" key="3">
    <source>
        <dbReference type="Proteomes" id="UP000006514"/>
    </source>
</evidence>
<sequence length="278" mass="29430">MAELFRPSSPEDEALASAHRALVKVLDPNNPLALDTREKAALTLLLHAVRADGTVRDRLRILGQHQMEDGVNTDRLTVPAKRALDGEAGDSSDEESLAVQAARRKSRKLNASPSAVGPQTPVSLPCDSPCPFPKTPARRARAVPHPTNVGLRYAAQPGLLSPPPSSPFSPSLPSIVASTSDAIPDMTTGASPAAFTAPDLASAAADSLLCLASLPRESLMGLAQSSPPRMPLASQQQEQRSLETIQAIQLEFAAICSTAPVVHAVDCQELARDRRRLL</sequence>
<accession>J0L917</accession>
<protein>
    <submittedName>
        <fullName evidence="2">Uncharacterized protein</fullName>
    </submittedName>
</protein>
<organism evidence="2 3">
    <name type="scientific">Auricularia subglabra (strain TFB-10046 / SS5)</name>
    <name type="common">White-rot fungus</name>
    <name type="synonym">Auricularia delicata (strain TFB10046)</name>
    <dbReference type="NCBI Taxonomy" id="717982"/>
    <lineage>
        <taxon>Eukaryota</taxon>
        <taxon>Fungi</taxon>
        <taxon>Dikarya</taxon>
        <taxon>Basidiomycota</taxon>
        <taxon>Agaricomycotina</taxon>
        <taxon>Agaricomycetes</taxon>
        <taxon>Auriculariales</taxon>
        <taxon>Auriculariaceae</taxon>
        <taxon>Auricularia</taxon>
    </lineage>
</organism>
<keyword evidence="3" id="KW-1185">Reference proteome</keyword>
<evidence type="ECO:0000313" key="2">
    <source>
        <dbReference type="EMBL" id="EJD32871.1"/>
    </source>
</evidence>
<name>J0L917_AURST</name>
<dbReference type="EMBL" id="JH688588">
    <property type="protein sequence ID" value="EJD32871.1"/>
    <property type="molecule type" value="Genomic_DNA"/>
</dbReference>
<dbReference type="Proteomes" id="UP000006514">
    <property type="component" value="Unassembled WGS sequence"/>
</dbReference>
<dbReference type="AlphaFoldDB" id="J0L917"/>
<feature type="region of interest" description="Disordered" evidence="1">
    <location>
        <begin position="83"/>
        <end position="122"/>
    </location>
</feature>
<evidence type="ECO:0000256" key="1">
    <source>
        <dbReference type="SAM" id="MobiDB-lite"/>
    </source>
</evidence>
<dbReference type="KEGG" id="adl:AURDEDRAFT_178033"/>